<evidence type="ECO:0000256" key="2">
    <source>
        <dbReference type="ARBA" id="ARBA00023136"/>
    </source>
</evidence>
<proteinExistence type="predicted"/>
<keyword evidence="9" id="KW-1185">Reference proteome</keyword>
<organism evidence="8 9">
    <name type="scientific">Xylanibacter rarus</name>
    <dbReference type="NCBI Taxonomy" id="1676614"/>
    <lineage>
        <taxon>Bacteria</taxon>
        <taxon>Pseudomonadati</taxon>
        <taxon>Bacteroidota</taxon>
        <taxon>Bacteroidia</taxon>
        <taxon>Bacteroidales</taxon>
        <taxon>Prevotellaceae</taxon>
        <taxon>Xylanibacter</taxon>
    </lineage>
</organism>
<dbReference type="PRINTS" id="PR01021">
    <property type="entry name" value="OMPADOMAIN"/>
</dbReference>
<dbReference type="AlphaFoldDB" id="A0A8E1R0K2"/>
<dbReference type="InterPro" id="IPR050330">
    <property type="entry name" value="Bact_OuterMem_StrucFunc"/>
</dbReference>
<feature type="chain" id="PRO_5034415526" evidence="6">
    <location>
        <begin position="20"/>
        <end position="380"/>
    </location>
</feature>
<dbReference type="SUPFAM" id="SSF103088">
    <property type="entry name" value="OmpA-like"/>
    <property type="match status" value="1"/>
</dbReference>
<dbReference type="Pfam" id="PF00691">
    <property type="entry name" value="OmpA"/>
    <property type="match status" value="1"/>
</dbReference>
<accession>A0A8E1R0K2</accession>
<feature type="domain" description="OmpA-like" evidence="7">
    <location>
        <begin position="268"/>
        <end position="380"/>
    </location>
</feature>
<dbReference type="Proteomes" id="UP000036951">
    <property type="component" value="Unassembled WGS sequence"/>
</dbReference>
<dbReference type="InterPro" id="IPR006664">
    <property type="entry name" value="OMP_bac"/>
</dbReference>
<keyword evidence="2 4" id="KW-0472">Membrane</keyword>
<dbReference type="PANTHER" id="PTHR30329:SF21">
    <property type="entry name" value="LIPOPROTEIN YIAD-RELATED"/>
    <property type="match status" value="1"/>
</dbReference>
<keyword evidence="6" id="KW-0732">Signal</keyword>
<dbReference type="Gene3D" id="3.30.1330.60">
    <property type="entry name" value="OmpA-like domain"/>
    <property type="match status" value="1"/>
</dbReference>
<keyword evidence="3" id="KW-0998">Cell outer membrane</keyword>
<feature type="coiled-coil region" evidence="5">
    <location>
        <begin position="222"/>
        <end position="263"/>
    </location>
</feature>
<evidence type="ECO:0000256" key="6">
    <source>
        <dbReference type="SAM" id="SignalP"/>
    </source>
</evidence>
<reference evidence="8 9" key="1">
    <citation type="submission" date="2015-06" db="EMBL/GenBank/DDBJ databases">
        <title>Prevotella sp. 109, sp. nov., a novel member of the family Prevotellaceae isolated from human faeces.</title>
        <authorList>
            <person name="Shkoporov A.N."/>
            <person name="Chaplin A.V."/>
            <person name="Kafarskaia L.I."/>
            <person name="Efimov B.A."/>
        </authorList>
    </citation>
    <scope>NUCLEOTIDE SEQUENCE [LARGE SCALE GENOMIC DNA]</scope>
    <source>
        <strain evidence="8 9">109</strain>
    </source>
</reference>
<evidence type="ECO:0000256" key="5">
    <source>
        <dbReference type="SAM" id="Coils"/>
    </source>
</evidence>
<keyword evidence="5" id="KW-0175">Coiled coil</keyword>
<comment type="subcellular location">
    <subcellularLocation>
        <location evidence="1">Cell outer membrane</location>
    </subcellularLocation>
</comment>
<dbReference type="OrthoDB" id="1047776at2"/>
<evidence type="ECO:0000259" key="7">
    <source>
        <dbReference type="PROSITE" id="PS51123"/>
    </source>
</evidence>
<comment type="caution">
    <text evidence="8">The sequence shown here is derived from an EMBL/GenBank/DDBJ whole genome shotgun (WGS) entry which is preliminary data.</text>
</comment>
<sequence length="380" mass="41792">MKKLLFMFVAALATASVSAQTVTESKTFDNFYIGVNGGFATKTTGHAWLKDLNPNLGLRIGRNFTPVFGLAAESNVYLSNKPGESIGTFVRSMNTSLLGTVNLSNWFGGYPGEPRLFEVSVLGGLGWGHVFGHPSEVYNDDALTSKAAIDFTFNLGKAKAWQFYIEPAMIWTLGGYNGGTHAIKYNVNNSGFQLNVGFNYKFKNSNGTHNFTIAELRDQSEIDGLNAKINDLRSDLNGKDAQLAAKDRQIADLQKALDECNRRPKYEKPATATNLQPTVLFRQGKSVVDPAQYAPIELIAQYMKNHPDAKVEIKGYASPEGSAERNQQLSEERAAAVKKILVNKYKISADRLTTVGCGATDKLFEQVEFNRVATFNDNTK</sequence>
<dbReference type="InterPro" id="IPR006665">
    <property type="entry name" value="OmpA-like"/>
</dbReference>
<evidence type="ECO:0000256" key="1">
    <source>
        <dbReference type="ARBA" id="ARBA00004442"/>
    </source>
</evidence>
<gene>
    <name evidence="8" type="ORF">ACU52_02955</name>
</gene>
<dbReference type="PANTHER" id="PTHR30329">
    <property type="entry name" value="STATOR ELEMENT OF FLAGELLAR MOTOR COMPLEX"/>
    <property type="match status" value="1"/>
</dbReference>
<protein>
    <submittedName>
        <fullName evidence="8">OmpA family protein</fullName>
    </submittedName>
</protein>
<evidence type="ECO:0000256" key="3">
    <source>
        <dbReference type="ARBA" id="ARBA00023237"/>
    </source>
</evidence>
<dbReference type="InterPro" id="IPR036737">
    <property type="entry name" value="OmpA-like_sf"/>
</dbReference>
<dbReference type="EMBL" id="LFQU01000003">
    <property type="protein sequence ID" value="KOO69324.1"/>
    <property type="molecule type" value="Genomic_DNA"/>
</dbReference>
<evidence type="ECO:0000313" key="9">
    <source>
        <dbReference type="Proteomes" id="UP000036951"/>
    </source>
</evidence>
<dbReference type="PROSITE" id="PS51123">
    <property type="entry name" value="OMPA_2"/>
    <property type="match status" value="1"/>
</dbReference>
<dbReference type="CDD" id="cd07185">
    <property type="entry name" value="OmpA_C-like"/>
    <property type="match status" value="1"/>
</dbReference>
<feature type="signal peptide" evidence="6">
    <location>
        <begin position="1"/>
        <end position="19"/>
    </location>
</feature>
<evidence type="ECO:0000313" key="8">
    <source>
        <dbReference type="EMBL" id="KOO69324.1"/>
    </source>
</evidence>
<dbReference type="RefSeq" id="WP_021853376.1">
    <property type="nucleotide sequence ID" value="NZ_DAWBWQ010000176.1"/>
</dbReference>
<evidence type="ECO:0000256" key="4">
    <source>
        <dbReference type="PROSITE-ProRule" id="PRU00473"/>
    </source>
</evidence>
<name>A0A8E1R0K2_9BACT</name>
<dbReference type="GO" id="GO:0009279">
    <property type="term" value="C:cell outer membrane"/>
    <property type="evidence" value="ECO:0007669"/>
    <property type="project" value="UniProtKB-SubCell"/>
</dbReference>